<feature type="chain" id="PRO_5039446969" description="Peptidase S1 domain-containing protein" evidence="2">
    <location>
        <begin position="23"/>
        <end position="241"/>
    </location>
</feature>
<dbReference type="OrthoDB" id="5565075at2759"/>
<accession>A0A9D3PFH1</accession>
<evidence type="ECO:0000256" key="1">
    <source>
        <dbReference type="ARBA" id="ARBA00023157"/>
    </source>
</evidence>
<comment type="caution">
    <text evidence="4">The sequence shown here is derived from an EMBL/GenBank/DDBJ whole genome shotgun (WGS) entry which is preliminary data.</text>
</comment>
<dbReference type="GO" id="GO:0006508">
    <property type="term" value="P:proteolysis"/>
    <property type="evidence" value="ECO:0007669"/>
    <property type="project" value="InterPro"/>
</dbReference>
<protein>
    <recommendedName>
        <fullName evidence="3">Peptidase S1 domain-containing protein</fullName>
    </recommendedName>
</protein>
<keyword evidence="1" id="KW-1015">Disulfide bond</keyword>
<sequence>MRILLLLTLLGLAVWSVGGTLAELYKRVRKGKACESTEAKYQVFVSIGAQWCGGSLISPKWVLTSKHCNNLNLKVYIGIRNRGTLDPSKAYTGVPHPHPGPGMDPDLMLIKLNKDAPAGSSTVHLPTDCTNNRPPSDIQTTALLLAGWGEDENGNYPLQLQCVRLQGTTSLGQEEFCAGKADEGTGEADSGGGLVHTGRNMVYGVVVSHCWLDPNGPSLRSQFVNVCHFLQWIQNEMNAHP</sequence>
<reference evidence="4" key="1">
    <citation type="submission" date="2021-01" db="EMBL/GenBank/DDBJ databases">
        <authorList>
            <person name="Zahm M."/>
            <person name="Roques C."/>
            <person name="Cabau C."/>
            <person name="Klopp C."/>
            <person name="Donnadieu C."/>
            <person name="Jouanno E."/>
            <person name="Lampietro C."/>
            <person name="Louis A."/>
            <person name="Herpin A."/>
            <person name="Echchiki A."/>
            <person name="Berthelot C."/>
            <person name="Parey E."/>
            <person name="Roest-Crollius H."/>
            <person name="Braasch I."/>
            <person name="Postlethwait J."/>
            <person name="Bobe J."/>
            <person name="Montfort J."/>
            <person name="Bouchez O."/>
            <person name="Begum T."/>
            <person name="Mejri S."/>
            <person name="Adams A."/>
            <person name="Chen W.-J."/>
            <person name="Guiguen Y."/>
        </authorList>
    </citation>
    <scope>NUCLEOTIDE SEQUENCE</scope>
    <source>
        <strain evidence="4">YG-15Mar2019-1</strain>
        <tissue evidence="4">Brain</tissue>
    </source>
</reference>
<dbReference type="PROSITE" id="PS50240">
    <property type="entry name" value="TRYPSIN_DOM"/>
    <property type="match status" value="1"/>
</dbReference>
<dbReference type="InterPro" id="IPR001254">
    <property type="entry name" value="Trypsin_dom"/>
</dbReference>
<dbReference type="PANTHER" id="PTHR24271">
    <property type="entry name" value="KALLIKREIN-RELATED"/>
    <property type="match status" value="1"/>
</dbReference>
<dbReference type="SMART" id="SM00020">
    <property type="entry name" value="Tryp_SPc"/>
    <property type="match status" value="1"/>
</dbReference>
<dbReference type="PRINTS" id="PR00722">
    <property type="entry name" value="CHYMOTRYPSIN"/>
</dbReference>
<feature type="domain" description="Peptidase S1" evidence="3">
    <location>
        <begin position="16"/>
        <end position="238"/>
    </location>
</feature>
<evidence type="ECO:0000313" key="5">
    <source>
        <dbReference type="Proteomes" id="UP001046870"/>
    </source>
</evidence>
<dbReference type="InterPro" id="IPR001314">
    <property type="entry name" value="Peptidase_S1A"/>
</dbReference>
<gene>
    <name evidence="4" type="ORF">MATL_G00226510</name>
</gene>
<dbReference type="Proteomes" id="UP001046870">
    <property type="component" value="Chromosome 20"/>
</dbReference>
<dbReference type="EMBL" id="JAFDVH010000020">
    <property type="protein sequence ID" value="KAG7458990.1"/>
    <property type="molecule type" value="Genomic_DNA"/>
</dbReference>
<dbReference type="Gene3D" id="2.40.10.10">
    <property type="entry name" value="Trypsin-like serine proteases"/>
    <property type="match status" value="1"/>
</dbReference>
<feature type="signal peptide" evidence="2">
    <location>
        <begin position="1"/>
        <end position="22"/>
    </location>
</feature>
<proteinExistence type="predicted"/>
<dbReference type="GO" id="GO:0004252">
    <property type="term" value="F:serine-type endopeptidase activity"/>
    <property type="evidence" value="ECO:0007669"/>
    <property type="project" value="InterPro"/>
</dbReference>
<keyword evidence="2" id="KW-0732">Signal</keyword>
<dbReference type="InterPro" id="IPR009003">
    <property type="entry name" value="Peptidase_S1_PA"/>
</dbReference>
<dbReference type="AlphaFoldDB" id="A0A9D3PFH1"/>
<dbReference type="GO" id="GO:0030141">
    <property type="term" value="C:secretory granule"/>
    <property type="evidence" value="ECO:0007669"/>
    <property type="project" value="TreeGrafter"/>
</dbReference>
<evidence type="ECO:0000259" key="3">
    <source>
        <dbReference type="PROSITE" id="PS50240"/>
    </source>
</evidence>
<dbReference type="SUPFAM" id="SSF50494">
    <property type="entry name" value="Trypsin-like serine proteases"/>
    <property type="match status" value="1"/>
</dbReference>
<dbReference type="InterPro" id="IPR043504">
    <property type="entry name" value="Peptidase_S1_PA_chymotrypsin"/>
</dbReference>
<name>A0A9D3PFH1_MEGAT</name>
<evidence type="ECO:0000256" key="2">
    <source>
        <dbReference type="SAM" id="SignalP"/>
    </source>
</evidence>
<dbReference type="PANTHER" id="PTHR24271:SF19">
    <property type="entry name" value="KALLIKREIN-6"/>
    <property type="match status" value="1"/>
</dbReference>
<evidence type="ECO:0000313" key="4">
    <source>
        <dbReference type="EMBL" id="KAG7458990.1"/>
    </source>
</evidence>
<organism evidence="4 5">
    <name type="scientific">Megalops atlanticus</name>
    <name type="common">Tarpon</name>
    <name type="synonym">Clupea gigantea</name>
    <dbReference type="NCBI Taxonomy" id="7932"/>
    <lineage>
        <taxon>Eukaryota</taxon>
        <taxon>Metazoa</taxon>
        <taxon>Chordata</taxon>
        <taxon>Craniata</taxon>
        <taxon>Vertebrata</taxon>
        <taxon>Euteleostomi</taxon>
        <taxon>Actinopterygii</taxon>
        <taxon>Neopterygii</taxon>
        <taxon>Teleostei</taxon>
        <taxon>Elopiformes</taxon>
        <taxon>Megalopidae</taxon>
        <taxon>Megalops</taxon>
    </lineage>
</organism>
<keyword evidence="5" id="KW-1185">Reference proteome</keyword>
<dbReference type="Pfam" id="PF00089">
    <property type="entry name" value="Trypsin"/>
    <property type="match status" value="1"/>
</dbReference>